<dbReference type="SUPFAM" id="SSF55785">
    <property type="entry name" value="PYP-like sensor domain (PAS domain)"/>
    <property type="match status" value="3"/>
</dbReference>
<keyword evidence="4" id="KW-0808">Transferase</keyword>
<dbReference type="InterPro" id="IPR013655">
    <property type="entry name" value="PAS_fold_3"/>
</dbReference>
<dbReference type="Pfam" id="PF08447">
    <property type="entry name" value="PAS_3"/>
    <property type="match status" value="2"/>
</dbReference>
<evidence type="ECO:0000256" key="5">
    <source>
        <dbReference type="ARBA" id="ARBA00022741"/>
    </source>
</evidence>
<dbReference type="eggNOG" id="COG2205">
    <property type="taxonomic scope" value="Bacteria"/>
</dbReference>
<dbReference type="CDD" id="cd16922">
    <property type="entry name" value="HATPase_EvgS-ArcB-TorS-like"/>
    <property type="match status" value="1"/>
</dbReference>
<reference evidence="16 17" key="2">
    <citation type="submission" date="2011-11" db="EMBL/GenBank/DDBJ databases">
        <authorList>
            <consortium name="US DOE Joint Genome Institute"/>
            <person name="Lucas S."/>
            <person name="Han J."/>
            <person name="Lapidus A."/>
            <person name="Cheng J.-F."/>
            <person name="Goodwin L."/>
            <person name="Pitluck S."/>
            <person name="Peters L."/>
            <person name="Ovchinnikova G."/>
            <person name="Zhang X."/>
            <person name="Detter J.C."/>
            <person name="Han C."/>
            <person name="Tapia R."/>
            <person name="Land M."/>
            <person name="Hauser L."/>
            <person name="Kyrpides N."/>
            <person name="Ivanova N."/>
            <person name="Pagani I."/>
            <person name="Vogl K."/>
            <person name="Liu Z."/>
            <person name="Overmann J."/>
            <person name="Frigaard N.-U."/>
            <person name="Bryant D."/>
            <person name="Woyke T."/>
        </authorList>
    </citation>
    <scope>NUCLEOTIDE SEQUENCE [LARGE SCALE GENOMIC DNA]</scope>
    <source>
        <strain evidence="16 17">970</strain>
    </source>
</reference>
<dbReference type="SMART" id="SM00091">
    <property type="entry name" value="PAS"/>
    <property type="match status" value="2"/>
</dbReference>
<dbReference type="InterPro" id="IPR001789">
    <property type="entry name" value="Sig_transdc_resp-reg_receiver"/>
</dbReference>
<dbReference type="InterPro" id="IPR001610">
    <property type="entry name" value="PAC"/>
</dbReference>
<keyword evidence="5" id="KW-0547">Nucleotide-binding</keyword>
<dbReference type="Gene3D" id="1.10.287.130">
    <property type="match status" value="1"/>
</dbReference>
<dbReference type="PRINTS" id="PR00344">
    <property type="entry name" value="BCTRLSENSOR"/>
</dbReference>
<dbReference type="SMART" id="SM00387">
    <property type="entry name" value="HATPase_c"/>
    <property type="match status" value="1"/>
</dbReference>
<accession>H8Z0M8</accession>
<organism evidence="16 17">
    <name type="scientific">Thiorhodovibrio frisius</name>
    <dbReference type="NCBI Taxonomy" id="631362"/>
    <lineage>
        <taxon>Bacteria</taxon>
        <taxon>Pseudomonadati</taxon>
        <taxon>Pseudomonadota</taxon>
        <taxon>Gammaproteobacteria</taxon>
        <taxon>Chromatiales</taxon>
        <taxon>Chromatiaceae</taxon>
        <taxon>Thiorhodovibrio</taxon>
    </lineage>
</organism>
<protein>
    <recommendedName>
        <fullName evidence="10">Sensory/regulatory protein RpfC</fullName>
        <ecNumber evidence="2">2.7.13.3</ecNumber>
    </recommendedName>
</protein>
<evidence type="ECO:0000256" key="6">
    <source>
        <dbReference type="ARBA" id="ARBA00022777"/>
    </source>
</evidence>
<feature type="domain" description="PAC" evidence="15">
    <location>
        <begin position="369"/>
        <end position="421"/>
    </location>
</feature>
<keyword evidence="17" id="KW-1185">Reference proteome</keyword>
<dbReference type="AlphaFoldDB" id="H8Z0M8"/>
<dbReference type="Pfam" id="PF08448">
    <property type="entry name" value="PAS_4"/>
    <property type="match status" value="1"/>
</dbReference>
<evidence type="ECO:0000256" key="7">
    <source>
        <dbReference type="ARBA" id="ARBA00022840"/>
    </source>
</evidence>
<comment type="catalytic activity">
    <reaction evidence="1">
        <text>ATP + protein L-histidine = ADP + protein N-phospho-L-histidine.</text>
        <dbReference type="EC" id="2.7.13.3"/>
    </reaction>
</comment>
<dbReference type="PANTHER" id="PTHR45339">
    <property type="entry name" value="HYBRID SIGNAL TRANSDUCTION HISTIDINE KINASE J"/>
    <property type="match status" value="1"/>
</dbReference>
<dbReference type="SUPFAM" id="SSF52172">
    <property type="entry name" value="CheY-like"/>
    <property type="match status" value="1"/>
</dbReference>
<dbReference type="InterPro" id="IPR000014">
    <property type="entry name" value="PAS"/>
</dbReference>
<dbReference type="InterPro" id="IPR004358">
    <property type="entry name" value="Sig_transdc_His_kin-like_C"/>
</dbReference>
<dbReference type="Gene3D" id="2.10.70.100">
    <property type="match status" value="1"/>
</dbReference>
<dbReference type="CDD" id="cd17546">
    <property type="entry name" value="REC_hyHK_CKI1_RcsC-like"/>
    <property type="match status" value="1"/>
</dbReference>
<dbReference type="CDD" id="cd00130">
    <property type="entry name" value="PAS"/>
    <property type="match status" value="3"/>
</dbReference>
<dbReference type="OrthoDB" id="9810730at2"/>
<evidence type="ECO:0000256" key="10">
    <source>
        <dbReference type="ARBA" id="ARBA00068150"/>
    </source>
</evidence>
<evidence type="ECO:0000259" key="12">
    <source>
        <dbReference type="PROSITE" id="PS50109"/>
    </source>
</evidence>
<dbReference type="InterPro" id="IPR013656">
    <property type="entry name" value="PAS_4"/>
</dbReference>
<dbReference type="SMART" id="SM00388">
    <property type="entry name" value="HisKA"/>
    <property type="match status" value="1"/>
</dbReference>
<keyword evidence="6" id="KW-0418">Kinase</keyword>
<dbReference type="GO" id="GO:0000155">
    <property type="term" value="F:phosphorelay sensor kinase activity"/>
    <property type="evidence" value="ECO:0007669"/>
    <property type="project" value="InterPro"/>
</dbReference>
<sequence>MSSDQHKTKQALIDELNQARRRIAELERCGGVSEGGDEWLRLEELRWCSPLAQLTEDALGVLDKSYVYQRVNPAYERLWGLSKEEIIGRSVTDLFGEAFFSSQLKDRLDRCLAGEVVRYSGWFEFPVLGRRHMDVTYQPLRDPEGRVTGLVNLARDMTGQALAEEQLKTLLQQTGAMAKVGGWELDARTLEMTWTEQTYAIHELPVGQMPSVQEAIDFYHPEDRPKIAAVVQAALEQAQPYDIEVRFITAKGQALWTRSIGKPVLKDGEVVKLTGAFQDITARKQAELALQETKDDLEQAVRFANVGLWDWDFITNKVRYSEEWKGQIGYADDEIGDAFEEWQSRVHPDDLDKALAHFDQAINTKADRYELVFRFRHKDGHYIWVLAQAFIHQDSTGNPIRIIGSHIDITNQKALEQELIEAKERAEAASQARSEFLANMSHEIRTPLNGVMGMLQVLDDAELETQFKEAVSIAMGSSQTLLTVINDILDFSKIEAGKLSIAHEPFDLNALLPSVIAAFGQQAANKGVALRSGLAPDLPARVLGDAARLRQVLFNLLGNAIKFTERGEVRLDTRVLSGKDPARMRLEFAISDTGIGIPEDRLADIFESFTQVDSSNTRRFQGSGLGLAIVRRLVGLMDGQVTIASTLGQGTEVRFDIRVETAAEDELAPHEPVRAGLRTGLAPTKALQVLVVDDEPTNTKVLSMMLNRLGHQVQTAANGRQALDRLRSQAFDLVFMDASMPEMDGLEATRHIRDNQDGDLDPSVPIVALTAHAMKGDRERFLAAGMDDYLSKPVDAKALRVVLDCRAAEGG</sequence>
<dbReference type="STRING" id="631362.Thi970DRAFT_02626"/>
<comment type="subunit">
    <text evidence="9">At low DSF concentrations, interacts with RpfF.</text>
</comment>
<dbReference type="InterPro" id="IPR003661">
    <property type="entry name" value="HisK_dim/P_dom"/>
</dbReference>
<evidence type="ECO:0000313" key="16">
    <source>
        <dbReference type="EMBL" id="EIC22369.1"/>
    </source>
</evidence>
<evidence type="ECO:0000256" key="9">
    <source>
        <dbReference type="ARBA" id="ARBA00064003"/>
    </source>
</evidence>
<evidence type="ECO:0000259" key="14">
    <source>
        <dbReference type="PROSITE" id="PS50112"/>
    </source>
</evidence>
<dbReference type="InterPro" id="IPR011006">
    <property type="entry name" value="CheY-like_superfamily"/>
</dbReference>
<dbReference type="FunFam" id="3.30.565.10:FF:000010">
    <property type="entry name" value="Sensor histidine kinase RcsC"/>
    <property type="match status" value="1"/>
</dbReference>
<keyword evidence="8" id="KW-0902">Two-component regulatory system</keyword>
<dbReference type="SMART" id="SM00448">
    <property type="entry name" value="REC"/>
    <property type="match status" value="1"/>
</dbReference>
<feature type="domain" description="Response regulatory" evidence="13">
    <location>
        <begin position="688"/>
        <end position="807"/>
    </location>
</feature>
<dbReference type="EC" id="2.7.13.3" evidence="2"/>
<evidence type="ECO:0000256" key="8">
    <source>
        <dbReference type="ARBA" id="ARBA00023012"/>
    </source>
</evidence>
<dbReference type="PROSITE" id="PS50109">
    <property type="entry name" value="HIS_KIN"/>
    <property type="match status" value="1"/>
</dbReference>
<dbReference type="GO" id="GO:0005524">
    <property type="term" value="F:ATP binding"/>
    <property type="evidence" value="ECO:0007669"/>
    <property type="project" value="UniProtKB-KW"/>
</dbReference>
<dbReference type="Gene3D" id="3.30.565.10">
    <property type="entry name" value="Histidine kinase-like ATPase, C-terminal domain"/>
    <property type="match status" value="1"/>
</dbReference>
<dbReference type="SUPFAM" id="SSF47384">
    <property type="entry name" value="Homodimeric domain of signal transducing histidine kinase"/>
    <property type="match status" value="1"/>
</dbReference>
<dbReference type="HOGENOM" id="CLU_347774_0_0_6"/>
<feature type="domain" description="Histidine kinase" evidence="12">
    <location>
        <begin position="439"/>
        <end position="661"/>
    </location>
</feature>
<dbReference type="eggNOG" id="COG4251">
    <property type="taxonomic scope" value="Bacteria"/>
</dbReference>
<reference evidence="17" key="1">
    <citation type="submission" date="2011-06" db="EMBL/GenBank/DDBJ databases">
        <authorList>
            <consortium name="US DOE Joint Genome Institute (JGI-PGF)"/>
            <person name="Lucas S."/>
            <person name="Han J."/>
            <person name="Lapidus A."/>
            <person name="Cheng J.-F."/>
            <person name="Goodwin L."/>
            <person name="Pitluck S."/>
            <person name="Peters L."/>
            <person name="Land M.L."/>
            <person name="Hauser L."/>
            <person name="Vogl K."/>
            <person name="Liu Z."/>
            <person name="Overmann J."/>
            <person name="Frigaard N.-U."/>
            <person name="Bryant D.A."/>
            <person name="Woyke T.J."/>
        </authorList>
    </citation>
    <scope>NUCLEOTIDE SEQUENCE [LARGE SCALE GENOMIC DNA]</scope>
    <source>
        <strain evidence="17">970</strain>
    </source>
</reference>
<dbReference type="NCBIfam" id="TIGR00229">
    <property type="entry name" value="sensory_box"/>
    <property type="match status" value="3"/>
</dbReference>
<dbReference type="Proteomes" id="UP000002964">
    <property type="component" value="Unassembled WGS sequence"/>
</dbReference>
<evidence type="ECO:0000259" key="15">
    <source>
        <dbReference type="PROSITE" id="PS50113"/>
    </source>
</evidence>
<proteinExistence type="predicted"/>
<keyword evidence="7" id="KW-0067">ATP-binding</keyword>
<dbReference type="PROSITE" id="PS50110">
    <property type="entry name" value="RESPONSE_REGULATORY"/>
    <property type="match status" value="1"/>
</dbReference>
<evidence type="ECO:0000259" key="13">
    <source>
        <dbReference type="PROSITE" id="PS50110"/>
    </source>
</evidence>
<dbReference type="InterPro" id="IPR036890">
    <property type="entry name" value="HATPase_C_sf"/>
</dbReference>
<evidence type="ECO:0000256" key="3">
    <source>
        <dbReference type="ARBA" id="ARBA00022553"/>
    </source>
</evidence>
<evidence type="ECO:0000256" key="1">
    <source>
        <dbReference type="ARBA" id="ARBA00000085"/>
    </source>
</evidence>
<dbReference type="PROSITE" id="PS50113">
    <property type="entry name" value="PAC"/>
    <property type="match status" value="2"/>
</dbReference>
<feature type="domain" description="PAS" evidence="14">
    <location>
        <begin position="71"/>
        <end position="95"/>
    </location>
</feature>
<dbReference type="PROSITE" id="PS50112">
    <property type="entry name" value="PAS"/>
    <property type="match status" value="1"/>
</dbReference>
<dbReference type="SMART" id="SM00086">
    <property type="entry name" value="PAC"/>
    <property type="match status" value="3"/>
</dbReference>
<dbReference type="EMBL" id="JH603169">
    <property type="protein sequence ID" value="EIC22369.1"/>
    <property type="molecule type" value="Genomic_DNA"/>
</dbReference>
<dbReference type="RefSeq" id="WP_009149142.1">
    <property type="nucleotide sequence ID" value="NZ_CP121471.1"/>
</dbReference>
<feature type="domain" description="PAC" evidence="15">
    <location>
        <begin position="241"/>
        <end position="292"/>
    </location>
</feature>
<keyword evidence="3 11" id="KW-0597">Phosphoprotein</keyword>
<dbReference type="InterPro" id="IPR000700">
    <property type="entry name" value="PAS-assoc_C"/>
</dbReference>
<dbReference type="Gene3D" id="3.40.50.2300">
    <property type="match status" value="1"/>
</dbReference>
<dbReference type="Pfam" id="PF02518">
    <property type="entry name" value="HATPase_c"/>
    <property type="match status" value="1"/>
</dbReference>
<evidence type="ECO:0000256" key="11">
    <source>
        <dbReference type="PROSITE-ProRule" id="PRU00169"/>
    </source>
</evidence>
<gene>
    <name evidence="16" type="ORF">Thi970DRAFT_02626</name>
</gene>
<dbReference type="InterPro" id="IPR005467">
    <property type="entry name" value="His_kinase_dom"/>
</dbReference>
<feature type="modified residue" description="4-aspartylphosphate" evidence="11">
    <location>
        <position position="737"/>
    </location>
</feature>
<evidence type="ECO:0000256" key="4">
    <source>
        <dbReference type="ARBA" id="ARBA00022679"/>
    </source>
</evidence>
<dbReference type="Pfam" id="PF00072">
    <property type="entry name" value="Response_reg"/>
    <property type="match status" value="1"/>
</dbReference>
<evidence type="ECO:0000313" key="17">
    <source>
        <dbReference type="Proteomes" id="UP000002964"/>
    </source>
</evidence>
<dbReference type="SUPFAM" id="SSF55874">
    <property type="entry name" value="ATPase domain of HSP90 chaperone/DNA topoisomerase II/histidine kinase"/>
    <property type="match status" value="1"/>
</dbReference>
<dbReference type="PANTHER" id="PTHR45339:SF1">
    <property type="entry name" value="HYBRID SIGNAL TRANSDUCTION HISTIDINE KINASE J"/>
    <property type="match status" value="1"/>
</dbReference>
<dbReference type="InterPro" id="IPR003594">
    <property type="entry name" value="HATPase_dom"/>
</dbReference>
<dbReference type="InterPro" id="IPR036097">
    <property type="entry name" value="HisK_dim/P_sf"/>
</dbReference>
<dbReference type="FunFam" id="1.10.287.130:FF:000002">
    <property type="entry name" value="Two-component osmosensing histidine kinase"/>
    <property type="match status" value="1"/>
</dbReference>
<name>H8Z0M8_9GAMM</name>
<evidence type="ECO:0000256" key="2">
    <source>
        <dbReference type="ARBA" id="ARBA00012438"/>
    </source>
</evidence>
<dbReference type="Gene3D" id="3.30.450.20">
    <property type="entry name" value="PAS domain"/>
    <property type="match status" value="3"/>
</dbReference>
<dbReference type="Pfam" id="PF00512">
    <property type="entry name" value="HisKA"/>
    <property type="match status" value="1"/>
</dbReference>
<dbReference type="CDD" id="cd00082">
    <property type="entry name" value="HisKA"/>
    <property type="match status" value="1"/>
</dbReference>
<dbReference type="InterPro" id="IPR035965">
    <property type="entry name" value="PAS-like_dom_sf"/>
</dbReference>